<feature type="compositionally biased region" description="Basic and acidic residues" evidence="1">
    <location>
        <begin position="18"/>
        <end position="46"/>
    </location>
</feature>
<dbReference type="AlphaFoldDB" id="A0A157Z5V2"/>
<evidence type="ECO:0000313" key="3">
    <source>
        <dbReference type="Proteomes" id="UP000054596"/>
    </source>
</evidence>
<comment type="caution">
    <text evidence="2">The sequence shown here is derived from an EMBL/GenBank/DDBJ whole genome shotgun (WGS) entry which is preliminary data.</text>
</comment>
<dbReference type="Proteomes" id="UP000054596">
    <property type="component" value="Unassembled WGS sequence"/>
</dbReference>
<evidence type="ECO:0000256" key="1">
    <source>
        <dbReference type="SAM" id="MobiDB-lite"/>
    </source>
</evidence>
<name>A0A157Z5V2_9BURK</name>
<dbReference type="EMBL" id="FCOJ02000001">
    <property type="protein sequence ID" value="SAK40872.1"/>
    <property type="molecule type" value="Genomic_DNA"/>
</dbReference>
<evidence type="ECO:0000313" key="2">
    <source>
        <dbReference type="EMBL" id="SAK40872.1"/>
    </source>
</evidence>
<feature type="region of interest" description="Disordered" evidence="1">
    <location>
        <begin position="18"/>
        <end position="47"/>
    </location>
</feature>
<keyword evidence="3" id="KW-1185">Reference proteome</keyword>
<organism evidence="2 3">
    <name type="scientific">Caballeronia glebae</name>
    <dbReference type="NCBI Taxonomy" id="1777143"/>
    <lineage>
        <taxon>Bacteria</taxon>
        <taxon>Pseudomonadati</taxon>
        <taxon>Pseudomonadota</taxon>
        <taxon>Betaproteobacteria</taxon>
        <taxon>Burkholderiales</taxon>
        <taxon>Burkholderiaceae</taxon>
        <taxon>Caballeronia</taxon>
    </lineage>
</organism>
<proteinExistence type="predicted"/>
<dbReference type="STRING" id="1777143.AWB82_00251"/>
<reference evidence="2" key="1">
    <citation type="submission" date="2016-01" db="EMBL/GenBank/DDBJ databases">
        <authorList>
            <person name="Peeters C."/>
        </authorList>
    </citation>
    <scope>NUCLEOTIDE SEQUENCE [LARGE SCALE GENOMIC DNA]</scope>
    <source>
        <strain evidence="2">LMG 29325</strain>
    </source>
</reference>
<protein>
    <submittedName>
        <fullName evidence="2">Uncharacterized protein</fullName>
    </submittedName>
</protein>
<gene>
    <name evidence="2" type="ORF">AWB82_00251</name>
</gene>
<sequence length="63" mass="7271">MIGCSSQSLLVRVKREQIDEGEREGVNTSERERLKTRESENKELRRANQIPNFGERFFCQGGA</sequence>
<accession>A0A157Z5V2</accession>